<dbReference type="EMBL" id="FQWV01000003">
    <property type="protein sequence ID" value="SHG98615.1"/>
    <property type="molecule type" value="Genomic_DNA"/>
</dbReference>
<keyword evidence="3" id="KW-1185">Reference proteome</keyword>
<dbReference type="InterPro" id="IPR036388">
    <property type="entry name" value="WH-like_DNA-bd_sf"/>
</dbReference>
<dbReference type="Gene3D" id="1.10.10.10">
    <property type="entry name" value="Winged helix-like DNA-binding domain superfamily/Winged helix DNA-binding domain"/>
    <property type="match status" value="2"/>
</dbReference>
<dbReference type="Proteomes" id="UP000184357">
    <property type="component" value="Unassembled WGS sequence"/>
</dbReference>
<dbReference type="InterPro" id="IPR011991">
    <property type="entry name" value="ArsR-like_HTH"/>
</dbReference>
<dbReference type="InterPro" id="IPR036390">
    <property type="entry name" value="WH_DNA-bd_sf"/>
</dbReference>
<dbReference type="PANTHER" id="PTHR36216">
    <property type="entry name" value="TRANSCRIPTIONAL REGULATOR, TRMB"/>
    <property type="match status" value="1"/>
</dbReference>
<dbReference type="STRING" id="43928.SAMN05443636_1516"/>
<gene>
    <name evidence="2" type="ORF">SAMN05443636_1516</name>
</gene>
<name>A0A1M5PAA4_9EURY</name>
<dbReference type="InterPro" id="IPR056504">
    <property type="entry name" value="HTH_HVO_0163_N"/>
</dbReference>
<dbReference type="CDD" id="cd00090">
    <property type="entry name" value="HTH_ARSR"/>
    <property type="match status" value="1"/>
</dbReference>
<reference evidence="2 3" key="1">
    <citation type="submission" date="2016-11" db="EMBL/GenBank/DDBJ databases">
        <authorList>
            <person name="Jaros S."/>
            <person name="Januszkiewicz K."/>
            <person name="Wedrychowicz H."/>
        </authorList>
    </citation>
    <scope>NUCLEOTIDE SEQUENCE [LARGE SCALE GENOMIC DNA]</scope>
    <source>
        <strain evidence="2 3">DSM 9297</strain>
    </source>
</reference>
<dbReference type="SUPFAM" id="SSF46785">
    <property type="entry name" value="Winged helix' DNA-binding domain"/>
    <property type="match status" value="2"/>
</dbReference>
<dbReference type="AlphaFoldDB" id="A0A1M5PAA4"/>
<protein>
    <submittedName>
        <fullName evidence="2">Regulatory protein, arsR family</fullName>
    </submittedName>
</protein>
<dbReference type="PANTHER" id="PTHR36216:SF1">
    <property type="entry name" value="HTH ARSR-TYPE DOMAIN-CONTAINING PROTEIN"/>
    <property type="match status" value="1"/>
</dbReference>
<dbReference type="Pfam" id="PF24266">
    <property type="entry name" value="HTH_HVO_0163_N"/>
    <property type="match status" value="1"/>
</dbReference>
<dbReference type="OrthoDB" id="28610at2157"/>
<feature type="domain" description="HVO-0163 N-terminal HTH" evidence="1">
    <location>
        <begin position="13"/>
        <end position="80"/>
    </location>
</feature>
<proteinExistence type="predicted"/>
<accession>A0A1M5PAA4</accession>
<dbReference type="RefSeq" id="WP_073308116.1">
    <property type="nucleotide sequence ID" value="NZ_FQWV01000003.1"/>
</dbReference>
<evidence type="ECO:0000259" key="1">
    <source>
        <dbReference type="Pfam" id="PF24266"/>
    </source>
</evidence>
<evidence type="ECO:0000313" key="2">
    <source>
        <dbReference type="EMBL" id="SHG98615.1"/>
    </source>
</evidence>
<organism evidence="2 3">
    <name type="scientific">Halobaculum gomorrense</name>
    <dbReference type="NCBI Taxonomy" id="43928"/>
    <lineage>
        <taxon>Archaea</taxon>
        <taxon>Methanobacteriati</taxon>
        <taxon>Methanobacteriota</taxon>
        <taxon>Stenosarchaea group</taxon>
        <taxon>Halobacteria</taxon>
        <taxon>Halobacteriales</taxon>
        <taxon>Haloferacaceae</taxon>
        <taxon>Halobaculum</taxon>
    </lineage>
</organism>
<sequence>MSEPPATRGDRPTRERVADYVLAHPGLHFNELVRRLDLAPGQAQYHLRRLVRADRVVDEEVSGRTHYFDPGIDPIERERLALFRRETAREAVVELLDGPARPDAVAGEVGVARSTLEHHLDGLVDAGVVEKRRDARGRVTLALTDPEATARSLRRIEPSLPDRLLDRFTRLVDALLE</sequence>
<evidence type="ECO:0000313" key="3">
    <source>
        <dbReference type="Proteomes" id="UP000184357"/>
    </source>
</evidence>